<dbReference type="GO" id="GO:0030159">
    <property type="term" value="F:signaling receptor complex adaptor activity"/>
    <property type="evidence" value="ECO:0007669"/>
    <property type="project" value="TreeGrafter"/>
</dbReference>
<dbReference type="Pfam" id="PF16471">
    <property type="entry name" value="JIP_LZII"/>
    <property type="match status" value="1"/>
</dbReference>
<feature type="compositionally biased region" description="Low complexity" evidence="6">
    <location>
        <begin position="228"/>
        <end position="258"/>
    </location>
</feature>
<organism evidence="9 10">
    <name type="scientific">Albula goreensis</name>
    <dbReference type="NCBI Taxonomy" id="1534307"/>
    <lineage>
        <taxon>Eukaryota</taxon>
        <taxon>Metazoa</taxon>
        <taxon>Chordata</taxon>
        <taxon>Craniata</taxon>
        <taxon>Vertebrata</taxon>
        <taxon>Euteleostomi</taxon>
        <taxon>Actinopterygii</taxon>
        <taxon>Neopterygii</taxon>
        <taxon>Teleostei</taxon>
        <taxon>Albuliformes</taxon>
        <taxon>Albulidae</taxon>
        <taxon>Albula</taxon>
    </lineage>
</organism>
<evidence type="ECO:0000256" key="5">
    <source>
        <dbReference type="SAM" id="Coils"/>
    </source>
</evidence>
<dbReference type="PROSITE" id="PS51776">
    <property type="entry name" value="RH1"/>
    <property type="match status" value="1"/>
</dbReference>
<evidence type="ECO:0000313" key="10">
    <source>
        <dbReference type="Proteomes" id="UP000829720"/>
    </source>
</evidence>
<dbReference type="GO" id="GO:0019894">
    <property type="term" value="F:kinesin binding"/>
    <property type="evidence" value="ECO:0007669"/>
    <property type="project" value="TreeGrafter"/>
</dbReference>
<evidence type="ECO:0000256" key="3">
    <source>
        <dbReference type="ARBA" id="ARBA00022490"/>
    </source>
</evidence>
<keyword evidence="4 5" id="KW-0175">Coiled coil</keyword>
<evidence type="ECO:0000256" key="6">
    <source>
        <dbReference type="SAM" id="MobiDB-lite"/>
    </source>
</evidence>
<dbReference type="Proteomes" id="UP000829720">
    <property type="component" value="Unassembled WGS sequence"/>
</dbReference>
<evidence type="ECO:0000256" key="1">
    <source>
        <dbReference type="ARBA" id="ARBA00004496"/>
    </source>
</evidence>
<sequence>MMELQLDEVVYQDDYGSVSVMSERVSGLANSIYREFERLIRSYDEEVVKELMPLVVNVLENLDAVLTENQEHEVELELLKEDNEQLITQYEREKALRKQAEEKFIEFEDVLEAEKKDLQTQVENLELQGKQLELKAKNYADQMSRLEERESDMKKEYNALHQRHTEMIQTCMEHIERSKMQQTGSNSQSEASGGGRSHSHGWRKSRTDRPPSLNLFPNTDGMEDESESGQSSAAATPSSTGTKSNTPTSSVPSASVTPLKESELDVACGGNRRKKAKRLSRNMEVQVSQETRTVSIGMVSSDEWFPDITPEPDMYLDPRIYNGGNSPSRGIVNEAFGINTDSLYHEITDAKSDIIGDVDAGAELLGVGEFSVRDDFLGMGKEVENLLTENKQLLETKNALNVVTNDLLSGVDTKVKELEEELKRLKAEALGSSLDGKEEGADDYSSPLQDDVAITQRRRFTRVEMARVLMERNQYKERLMELQEAVRWTEMIRASRESPQIQEKKKSTIWQFFARLFSASSSPPPVKRPYTNVNIHYKSPSPAGFSQRRGYTMCQISTSNRTLEFFPEDDSALSARREQRREQYRQVREHMRREDGLMQACGWSLPSRFKQTGPLLELTQDGSMKKHQIGPNDKDDNRMKNVPVPVYCRPLVEKDPNRKLWCAAGVDLTGWKIASQNASTGEALKALSSSSDPLTGEEEGEEGKSSHSSPEKKKLKELHEIDSMSSRVWILTSTHSASKVVIIDANQPGSLVDQFNVCNAHVLCISSVPAASESDYPAGEIFMEQGEGGSEETGGMEGMLAGITLVGCATNCSVVRSNCSSRTDTPVGDKAQGHVAPLLNGKLNVSQSAEEATEATEVAESVASEVEEAAGPTGPFTEHVFTDPQPLAANMPAGRDATQSKEEVNSTAPETEDKGGESGDATSTAPTMWLGAQNGWLYVHSAVSNWKKCLHSIKLKDSVLSLVHVKGRVLVALADGTLAIFHRSEDGQWDFSNYHLMDLGRPHHSIRCMAVVHHKVWCGYKNKIHVIQPKTMQIEKSFDAHPRKESQVRQLAWIGDGVWVSIRLDSTLRLYHALTHQHLQDVDIEPYVSKMLGTGKLGFSFVRITALLIGGNRLWVGTGNGVVISIPLTETVVLHRGLLLGLRANKISPTSSGGVIHVYADDSTEKTSGSFIPYCSMAQAQLCFHGHRDAVKFFVSVPGNVLATLNGSVLDSPSENPSSTAPPEAETQSVNNVLVLSGGEGYIDFRIGDGEDDETEDTSGEASQMKPALSKAERSHIIVWQVSYVPE</sequence>
<dbReference type="PROSITE" id="PS51777">
    <property type="entry name" value="RH2"/>
    <property type="match status" value="1"/>
</dbReference>
<feature type="domain" description="RH1" evidence="7">
    <location>
        <begin position="8"/>
        <end position="96"/>
    </location>
</feature>
<dbReference type="InterPro" id="IPR034744">
    <property type="entry name" value="RH2"/>
</dbReference>
<evidence type="ECO:0008006" key="11">
    <source>
        <dbReference type="Google" id="ProtNLM"/>
    </source>
</evidence>
<feature type="compositionally biased region" description="Basic residues" evidence="6">
    <location>
        <begin position="197"/>
        <end position="206"/>
    </location>
</feature>
<feature type="coiled-coil region" evidence="5">
    <location>
        <begin position="408"/>
        <end position="435"/>
    </location>
</feature>
<feature type="region of interest" description="Disordered" evidence="6">
    <location>
        <begin position="622"/>
        <end position="641"/>
    </location>
</feature>
<dbReference type="GO" id="GO:0016192">
    <property type="term" value="P:vesicle-mediated transport"/>
    <property type="evidence" value="ECO:0007669"/>
    <property type="project" value="TreeGrafter"/>
</dbReference>
<dbReference type="PANTHER" id="PTHR13886:SF3">
    <property type="entry name" value="C-JUN-AMINO-TERMINAL KINASE-INTERACTING PROTEIN 3"/>
    <property type="match status" value="1"/>
</dbReference>
<dbReference type="GO" id="GO:0005078">
    <property type="term" value="F:MAP-kinase scaffold activity"/>
    <property type="evidence" value="ECO:0007669"/>
    <property type="project" value="InterPro"/>
</dbReference>
<dbReference type="Gene3D" id="1.20.58.1770">
    <property type="match status" value="1"/>
</dbReference>
<dbReference type="SUPFAM" id="SSF50978">
    <property type="entry name" value="WD40 repeat-like"/>
    <property type="match status" value="1"/>
</dbReference>
<dbReference type="OrthoDB" id="10256043at2759"/>
<feature type="compositionally biased region" description="Acidic residues" evidence="6">
    <location>
        <begin position="1250"/>
        <end position="1259"/>
    </location>
</feature>
<evidence type="ECO:0000256" key="4">
    <source>
        <dbReference type="ARBA" id="ARBA00023054"/>
    </source>
</evidence>
<dbReference type="FunFam" id="2.130.10.10:FF:000334">
    <property type="entry name" value="C-Jun-amino-terminal kinase-interacting protein 3 isoform X6"/>
    <property type="match status" value="1"/>
</dbReference>
<protein>
    <recommendedName>
        <fullName evidence="11">C-Jun-amino-terminal kinase-interacting protein 3</fullName>
    </recommendedName>
</protein>
<dbReference type="PANTHER" id="PTHR13886">
    <property type="entry name" value="JNK/SAPK-ASSOCIATED PROTEIN"/>
    <property type="match status" value="1"/>
</dbReference>
<keyword evidence="3" id="KW-0963">Cytoplasm</keyword>
<dbReference type="Pfam" id="PF09744">
    <property type="entry name" value="RH1"/>
    <property type="match status" value="1"/>
</dbReference>
<dbReference type="FunFam" id="1.20.58.1770:FF:000001">
    <property type="entry name" value="C-Jun-amino-terminal kinase-interacting protein 3 isoform X1"/>
    <property type="match status" value="1"/>
</dbReference>
<name>A0A8T3CPY9_9TELE</name>
<dbReference type="InterPro" id="IPR032486">
    <property type="entry name" value="JIP_LZII"/>
</dbReference>
<dbReference type="InterPro" id="IPR015943">
    <property type="entry name" value="WD40/YVTN_repeat-like_dom_sf"/>
</dbReference>
<dbReference type="GO" id="GO:0005737">
    <property type="term" value="C:cytoplasm"/>
    <property type="evidence" value="ECO:0007669"/>
    <property type="project" value="UniProtKB-SubCell"/>
</dbReference>
<feature type="coiled-coil region" evidence="5">
    <location>
        <begin position="62"/>
        <end position="163"/>
    </location>
</feature>
<proteinExistence type="inferred from homology"/>
<evidence type="ECO:0000313" key="9">
    <source>
        <dbReference type="EMBL" id="KAI1884785.1"/>
    </source>
</evidence>
<evidence type="ECO:0000259" key="8">
    <source>
        <dbReference type="PROSITE" id="PS51777"/>
    </source>
</evidence>
<reference evidence="9" key="1">
    <citation type="submission" date="2021-01" db="EMBL/GenBank/DDBJ databases">
        <authorList>
            <person name="Zahm M."/>
            <person name="Roques C."/>
            <person name="Cabau C."/>
            <person name="Klopp C."/>
            <person name="Donnadieu C."/>
            <person name="Jouanno E."/>
            <person name="Lampietro C."/>
            <person name="Louis A."/>
            <person name="Herpin A."/>
            <person name="Echchiki A."/>
            <person name="Berthelot C."/>
            <person name="Parey E."/>
            <person name="Roest-Crollius H."/>
            <person name="Braasch I."/>
            <person name="Postlethwait J."/>
            <person name="Bobe J."/>
            <person name="Montfort J."/>
            <person name="Bouchez O."/>
            <person name="Begum T."/>
            <person name="Mejri S."/>
            <person name="Adams A."/>
            <person name="Chen W.-J."/>
            <person name="Guiguen Y."/>
        </authorList>
    </citation>
    <scope>NUCLEOTIDE SEQUENCE</scope>
    <source>
        <tissue evidence="9">Blood</tissue>
    </source>
</reference>
<dbReference type="InterPro" id="IPR039911">
    <property type="entry name" value="JIP3/JIP4"/>
</dbReference>
<feature type="region of interest" description="Disordered" evidence="6">
    <location>
        <begin position="1245"/>
        <end position="1273"/>
    </location>
</feature>
<dbReference type="Gene3D" id="1.20.5.1000">
    <property type="entry name" value="arf6 gtpase in complex with a specific effector, jip4"/>
    <property type="match status" value="1"/>
</dbReference>
<gene>
    <name evidence="9" type="ORF">AGOR_G00230080</name>
</gene>
<feature type="compositionally biased region" description="Basic residues" evidence="6">
    <location>
        <begin position="271"/>
        <end position="280"/>
    </location>
</feature>
<comment type="subcellular location">
    <subcellularLocation>
        <location evidence="1">Cytoplasm</location>
    </subcellularLocation>
</comment>
<feature type="region of interest" description="Disordered" evidence="6">
    <location>
        <begin position="1208"/>
        <end position="1229"/>
    </location>
</feature>
<keyword evidence="10" id="KW-1185">Reference proteome</keyword>
<evidence type="ECO:0000259" key="7">
    <source>
        <dbReference type="PROSITE" id="PS51776"/>
    </source>
</evidence>
<evidence type="ECO:0000256" key="2">
    <source>
        <dbReference type="ARBA" id="ARBA00009866"/>
    </source>
</evidence>
<accession>A0A8T3CPY9</accession>
<feature type="region of interest" description="Disordered" evidence="6">
    <location>
        <begin position="178"/>
        <end position="284"/>
    </location>
</feature>
<dbReference type="EMBL" id="JAERUA010000022">
    <property type="protein sequence ID" value="KAI1884785.1"/>
    <property type="molecule type" value="Genomic_DNA"/>
</dbReference>
<feature type="domain" description="RH2" evidence="8">
    <location>
        <begin position="457"/>
        <end position="531"/>
    </location>
</feature>
<feature type="region of interest" description="Disordered" evidence="6">
    <location>
        <begin position="846"/>
        <end position="925"/>
    </location>
</feature>
<dbReference type="InterPro" id="IPR034743">
    <property type="entry name" value="RH1"/>
</dbReference>
<comment type="similarity">
    <text evidence="2">Belongs to the JIP scaffold family.</text>
</comment>
<feature type="compositionally biased region" description="Low complexity" evidence="6">
    <location>
        <begin position="855"/>
        <end position="864"/>
    </location>
</feature>
<dbReference type="Gene3D" id="2.130.10.10">
    <property type="entry name" value="YVTN repeat-like/Quinoprotein amine dehydrogenase"/>
    <property type="match status" value="1"/>
</dbReference>
<feature type="compositionally biased region" description="Basic and acidic residues" evidence="6">
    <location>
        <begin position="702"/>
        <end position="717"/>
    </location>
</feature>
<comment type="caution">
    <text evidence="9">The sequence shown here is derived from an EMBL/GenBank/DDBJ whole genome shotgun (WGS) entry which is preliminary data.</text>
</comment>
<dbReference type="Pfam" id="PF19056">
    <property type="entry name" value="WD40_2"/>
    <property type="match status" value="1"/>
</dbReference>
<dbReference type="GO" id="GO:0008432">
    <property type="term" value="F:JUN kinase binding"/>
    <property type="evidence" value="ECO:0007669"/>
    <property type="project" value="TreeGrafter"/>
</dbReference>
<dbReference type="InterPro" id="IPR036322">
    <property type="entry name" value="WD40_repeat_dom_sf"/>
</dbReference>
<feature type="region of interest" description="Disordered" evidence="6">
    <location>
        <begin position="684"/>
        <end position="717"/>
    </location>
</feature>
<feature type="compositionally biased region" description="Polar residues" evidence="6">
    <location>
        <begin position="180"/>
        <end position="191"/>
    </location>
</feature>